<dbReference type="EMBL" id="JXUW01000011">
    <property type="protein sequence ID" value="KJE76768.1"/>
    <property type="molecule type" value="Genomic_DNA"/>
</dbReference>
<evidence type="ECO:0000313" key="1">
    <source>
        <dbReference type="EMBL" id="KJE76768.1"/>
    </source>
</evidence>
<organism evidence="1 2">
    <name type="scientific">Ferrimicrobium acidiphilum DSM 19497</name>
    <dbReference type="NCBI Taxonomy" id="1121877"/>
    <lineage>
        <taxon>Bacteria</taxon>
        <taxon>Bacillati</taxon>
        <taxon>Actinomycetota</taxon>
        <taxon>Acidimicrobiia</taxon>
        <taxon>Acidimicrobiales</taxon>
        <taxon>Acidimicrobiaceae</taxon>
        <taxon>Ferrimicrobium</taxon>
    </lineage>
</organism>
<gene>
    <name evidence="1" type="ORF">FEAC_14140</name>
</gene>
<reference evidence="1 2" key="1">
    <citation type="submission" date="2015-01" db="EMBL/GenBank/DDBJ databases">
        <title>Draft genome of the acidophilic iron oxidizer Ferrimicrobium acidiphilum strain T23.</title>
        <authorList>
            <person name="Poehlein A."/>
            <person name="Eisen S."/>
            <person name="Schloemann M."/>
            <person name="Johnson B.D."/>
            <person name="Daniel R."/>
            <person name="Muehling M."/>
        </authorList>
    </citation>
    <scope>NUCLEOTIDE SEQUENCE [LARGE SCALE GENOMIC DNA]</scope>
    <source>
        <strain evidence="1 2">T23</strain>
    </source>
</reference>
<protein>
    <submittedName>
        <fullName evidence="1">Uncharacterized protein</fullName>
    </submittedName>
</protein>
<evidence type="ECO:0000313" key="2">
    <source>
        <dbReference type="Proteomes" id="UP000032336"/>
    </source>
</evidence>
<keyword evidence="2" id="KW-1185">Reference proteome</keyword>
<proteinExistence type="predicted"/>
<sequence length="30" mass="3395">MLPEALGPKHKTSTYLDVYLAILEAQLEHL</sequence>
<dbReference type="Proteomes" id="UP000032336">
    <property type="component" value="Unassembled WGS sequence"/>
</dbReference>
<accession>A0A0D8FU22</accession>
<dbReference type="AlphaFoldDB" id="A0A0D8FU22"/>
<comment type="caution">
    <text evidence="1">The sequence shown here is derived from an EMBL/GenBank/DDBJ whole genome shotgun (WGS) entry which is preliminary data.</text>
</comment>
<name>A0A0D8FU22_9ACTN</name>